<gene>
    <name evidence="2" type="ORF">PIGHUM_03452</name>
</gene>
<dbReference type="EMBL" id="UWPJ01000026">
    <property type="protein sequence ID" value="VCU71369.1"/>
    <property type="molecule type" value="Genomic_DNA"/>
</dbReference>
<reference evidence="2 3" key="1">
    <citation type="submission" date="2018-10" db="EMBL/GenBank/DDBJ databases">
        <authorList>
            <person name="Criscuolo A."/>
        </authorList>
    </citation>
    <scope>NUCLEOTIDE SEQUENCE [LARGE SCALE GENOMIC DNA]</scope>
    <source>
        <strain evidence="2">DnA1</strain>
    </source>
</reference>
<proteinExistence type="predicted"/>
<sequence>MRSALVPVSLAAGMAYPFWVYAVQGRVEPAWIMLPLSALWLLRTLLARPEEPGGRLLPAAALAGCIALSCSDAQLSLRAYPVLVSLFMLAIFGGSLRYGPPVIERLARLREPELPEQGVRYTRRVTQVWCVFFLLNAGVAAALALWAPWSWWTLYTGGISYALIGALLVGERALRPFLLRAA</sequence>
<name>A0A3P4B4Y8_9BURK</name>
<feature type="transmembrane region" description="Helical" evidence="1">
    <location>
        <begin position="152"/>
        <end position="170"/>
    </location>
</feature>
<feature type="transmembrane region" description="Helical" evidence="1">
    <location>
        <begin position="80"/>
        <end position="99"/>
    </location>
</feature>
<evidence type="ECO:0000256" key="1">
    <source>
        <dbReference type="SAM" id="Phobius"/>
    </source>
</evidence>
<evidence type="ECO:0000313" key="3">
    <source>
        <dbReference type="Proteomes" id="UP000277294"/>
    </source>
</evidence>
<protein>
    <recommendedName>
        <fullName evidence="4">Intracellular septation protein A</fullName>
    </recommendedName>
</protein>
<evidence type="ECO:0008006" key="4">
    <source>
        <dbReference type="Google" id="ProtNLM"/>
    </source>
</evidence>
<dbReference type="OrthoDB" id="8537043at2"/>
<organism evidence="2 3">
    <name type="scientific">Pigmentiphaga humi</name>
    <dbReference type="NCBI Taxonomy" id="2478468"/>
    <lineage>
        <taxon>Bacteria</taxon>
        <taxon>Pseudomonadati</taxon>
        <taxon>Pseudomonadota</taxon>
        <taxon>Betaproteobacteria</taxon>
        <taxon>Burkholderiales</taxon>
        <taxon>Alcaligenaceae</taxon>
        <taxon>Pigmentiphaga</taxon>
    </lineage>
</organism>
<keyword evidence="1" id="KW-0812">Transmembrane</keyword>
<dbReference type="AlphaFoldDB" id="A0A3P4B4Y8"/>
<feature type="transmembrane region" description="Helical" evidence="1">
    <location>
        <begin position="128"/>
        <end position="146"/>
    </location>
</feature>
<dbReference type="RefSeq" id="WP_124080854.1">
    <property type="nucleotide sequence ID" value="NZ_UWPJ01000026.1"/>
</dbReference>
<keyword evidence="3" id="KW-1185">Reference proteome</keyword>
<feature type="transmembrane region" description="Helical" evidence="1">
    <location>
        <begin position="32"/>
        <end position="49"/>
    </location>
</feature>
<keyword evidence="1" id="KW-1133">Transmembrane helix</keyword>
<accession>A0A3P4B4Y8</accession>
<evidence type="ECO:0000313" key="2">
    <source>
        <dbReference type="EMBL" id="VCU71369.1"/>
    </source>
</evidence>
<keyword evidence="1" id="KW-0472">Membrane</keyword>
<dbReference type="Proteomes" id="UP000277294">
    <property type="component" value="Unassembled WGS sequence"/>
</dbReference>